<dbReference type="InterPro" id="IPR011075">
    <property type="entry name" value="TetR_C"/>
</dbReference>
<dbReference type="Gene3D" id="1.10.10.60">
    <property type="entry name" value="Homeodomain-like"/>
    <property type="match status" value="1"/>
</dbReference>
<reference evidence="6" key="1">
    <citation type="submission" date="2022-02" db="EMBL/GenBank/DDBJ databases">
        <title>Corynebacterium sp. from urogenital microbiome.</title>
        <authorList>
            <person name="Cappelli E.A."/>
            <person name="Ribeiro T.G."/>
            <person name="Peixe L."/>
        </authorList>
    </citation>
    <scope>NUCLEOTIDE SEQUENCE</scope>
    <source>
        <strain evidence="6">C8Ua_181</strain>
    </source>
</reference>
<evidence type="ECO:0000256" key="3">
    <source>
        <dbReference type="ARBA" id="ARBA00023163"/>
    </source>
</evidence>
<evidence type="ECO:0000256" key="4">
    <source>
        <dbReference type="PROSITE-ProRule" id="PRU00335"/>
    </source>
</evidence>
<dbReference type="AlphaFoldDB" id="A0A9X3MBW7"/>
<name>A0A9X3MBW7_9CORY</name>
<keyword evidence="9" id="KW-1185">Reference proteome</keyword>
<dbReference type="Proteomes" id="UP001185631">
    <property type="component" value="Unassembled WGS sequence"/>
</dbReference>
<keyword evidence="2 4" id="KW-0238">DNA-binding</keyword>
<proteinExistence type="predicted"/>
<dbReference type="RefSeq" id="WP_269945685.1">
    <property type="nucleotide sequence ID" value="NZ_JAKMUU010000001.1"/>
</dbReference>
<dbReference type="InterPro" id="IPR036271">
    <property type="entry name" value="Tet_transcr_reg_TetR-rel_C_sf"/>
</dbReference>
<protein>
    <submittedName>
        <fullName evidence="6">TetR/AcrR family transcriptional regulator</fullName>
    </submittedName>
</protein>
<reference evidence="7 9" key="2">
    <citation type="submission" date="2023-08" db="EMBL/GenBank/DDBJ databases">
        <title>Genomic characterization of the C. tuberculostearicum species complex, a ubiquitous member of the human skin microbiome.</title>
        <authorList>
            <person name="Ahmed N."/>
            <person name="Deming C."/>
            <person name="Conlan S."/>
            <person name="Segre J."/>
        </authorList>
    </citation>
    <scope>NUCLEOTIDE SEQUENCE [LARGE SCALE GENOMIC DNA]</scope>
    <source>
        <strain evidence="7 9">CTNIH19</strain>
    </source>
</reference>
<evidence type="ECO:0000259" key="5">
    <source>
        <dbReference type="PROSITE" id="PS50977"/>
    </source>
</evidence>
<dbReference type="InterPro" id="IPR050109">
    <property type="entry name" value="HTH-type_TetR-like_transc_reg"/>
</dbReference>
<accession>A0A9X3MBW7</accession>
<feature type="domain" description="HTH tetR-type" evidence="5">
    <location>
        <begin position="7"/>
        <end position="67"/>
    </location>
</feature>
<feature type="DNA-binding region" description="H-T-H motif" evidence="4">
    <location>
        <begin position="30"/>
        <end position="49"/>
    </location>
</feature>
<keyword evidence="3" id="KW-0804">Transcription</keyword>
<sequence length="192" mass="20905">MARRSAAEVEAAIHKAILEELAHGGYQGVTFEGVAARAHTSKPVVYRRYATRAELVAGAIMDTASLTLGEPEGPDLRSDLQRLGRRLRGRFEEFGFSVVAGILAEATPALADMAQRNTGLPAVKYIDAALSRARDRGEAVRKDPTERQISATADIFFHYLVFTRSLPDEVIESVVDEVSLPLLLENGGKVEK</sequence>
<dbReference type="GO" id="GO:0000976">
    <property type="term" value="F:transcription cis-regulatory region binding"/>
    <property type="evidence" value="ECO:0007669"/>
    <property type="project" value="TreeGrafter"/>
</dbReference>
<dbReference type="InterPro" id="IPR001647">
    <property type="entry name" value="HTH_TetR"/>
</dbReference>
<gene>
    <name evidence="6" type="ORF">L8V01_03130</name>
    <name evidence="7" type="ORF">RAE13_05940</name>
</gene>
<organism evidence="6 8">
    <name type="scientific">Corynebacterium curieae</name>
    <dbReference type="NCBI Taxonomy" id="2913500"/>
    <lineage>
        <taxon>Bacteria</taxon>
        <taxon>Bacillati</taxon>
        <taxon>Actinomycetota</taxon>
        <taxon>Actinomycetes</taxon>
        <taxon>Mycobacteriales</taxon>
        <taxon>Corynebacteriaceae</taxon>
        <taxon>Corynebacterium</taxon>
    </lineage>
</organism>
<evidence type="ECO:0000313" key="8">
    <source>
        <dbReference type="Proteomes" id="UP001146430"/>
    </source>
</evidence>
<dbReference type="SUPFAM" id="SSF46689">
    <property type="entry name" value="Homeodomain-like"/>
    <property type="match status" value="1"/>
</dbReference>
<evidence type="ECO:0000313" key="6">
    <source>
        <dbReference type="EMBL" id="MCZ9306478.1"/>
    </source>
</evidence>
<evidence type="ECO:0000256" key="2">
    <source>
        <dbReference type="ARBA" id="ARBA00023125"/>
    </source>
</evidence>
<evidence type="ECO:0000313" key="9">
    <source>
        <dbReference type="Proteomes" id="UP001185631"/>
    </source>
</evidence>
<dbReference type="Pfam" id="PF16859">
    <property type="entry name" value="TetR_C_11"/>
    <property type="match status" value="1"/>
</dbReference>
<dbReference type="SUPFAM" id="SSF48498">
    <property type="entry name" value="Tetracyclin repressor-like, C-terminal domain"/>
    <property type="match status" value="1"/>
</dbReference>
<evidence type="ECO:0000313" key="7">
    <source>
        <dbReference type="EMBL" id="MDV2423953.1"/>
    </source>
</evidence>
<dbReference type="GO" id="GO:0003700">
    <property type="term" value="F:DNA-binding transcription factor activity"/>
    <property type="evidence" value="ECO:0007669"/>
    <property type="project" value="TreeGrafter"/>
</dbReference>
<evidence type="ECO:0000256" key="1">
    <source>
        <dbReference type="ARBA" id="ARBA00023015"/>
    </source>
</evidence>
<keyword evidence="1" id="KW-0805">Transcription regulation</keyword>
<dbReference type="PANTHER" id="PTHR30055">
    <property type="entry name" value="HTH-TYPE TRANSCRIPTIONAL REGULATOR RUTR"/>
    <property type="match status" value="1"/>
</dbReference>
<dbReference type="InterPro" id="IPR009057">
    <property type="entry name" value="Homeodomain-like_sf"/>
</dbReference>
<dbReference type="Pfam" id="PF00440">
    <property type="entry name" value="TetR_N"/>
    <property type="match status" value="1"/>
</dbReference>
<dbReference type="EMBL" id="JAVBID010000006">
    <property type="protein sequence ID" value="MDV2423953.1"/>
    <property type="molecule type" value="Genomic_DNA"/>
</dbReference>
<dbReference type="PROSITE" id="PS50977">
    <property type="entry name" value="HTH_TETR_2"/>
    <property type="match status" value="1"/>
</dbReference>
<dbReference type="Proteomes" id="UP001146430">
    <property type="component" value="Unassembled WGS sequence"/>
</dbReference>
<dbReference type="EMBL" id="JAKMUU010000001">
    <property type="protein sequence ID" value="MCZ9306478.1"/>
    <property type="molecule type" value="Genomic_DNA"/>
</dbReference>
<dbReference type="Gene3D" id="1.10.357.10">
    <property type="entry name" value="Tetracycline Repressor, domain 2"/>
    <property type="match status" value="1"/>
</dbReference>
<comment type="caution">
    <text evidence="6">The sequence shown here is derived from an EMBL/GenBank/DDBJ whole genome shotgun (WGS) entry which is preliminary data.</text>
</comment>
<dbReference type="PANTHER" id="PTHR30055:SF149">
    <property type="entry name" value="TETR-FAMILY TRANSCRIPTIONAL REGULATOR"/>
    <property type="match status" value="1"/>
</dbReference>